<dbReference type="AlphaFoldDB" id="A0A3N7HQ41"/>
<dbReference type="EMBL" id="QUSW01000003">
    <property type="protein sequence ID" value="RQP24294.1"/>
    <property type="molecule type" value="Genomic_DNA"/>
</dbReference>
<keyword evidence="3" id="KW-1185">Reference proteome</keyword>
<protein>
    <submittedName>
        <fullName evidence="2">Uncharacterized protein</fullName>
    </submittedName>
</protein>
<feature type="region of interest" description="Disordered" evidence="1">
    <location>
        <begin position="54"/>
        <end position="90"/>
    </location>
</feature>
<evidence type="ECO:0000313" key="2">
    <source>
        <dbReference type="EMBL" id="RQP24294.1"/>
    </source>
</evidence>
<feature type="compositionally biased region" description="Basic and acidic residues" evidence="1">
    <location>
        <begin position="79"/>
        <end position="90"/>
    </location>
</feature>
<evidence type="ECO:0000256" key="1">
    <source>
        <dbReference type="SAM" id="MobiDB-lite"/>
    </source>
</evidence>
<organism evidence="2 3">
    <name type="scientific">Piscinibacter terrae</name>
    <dbReference type="NCBI Taxonomy" id="2496871"/>
    <lineage>
        <taxon>Bacteria</taxon>
        <taxon>Pseudomonadati</taxon>
        <taxon>Pseudomonadota</taxon>
        <taxon>Betaproteobacteria</taxon>
        <taxon>Burkholderiales</taxon>
        <taxon>Sphaerotilaceae</taxon>
        <taxon>Piscinibacter</taxon>
    </lineage>
</organism>
<proteinExistence type="predicted"/>
<name>A0A3N7HQ41_9BURK</name>
<dbReference type="Proteomes" id="UP000267464">
    <property type="component" value="Unassembled WGS sequence"/>
</dbReference>
<feature type="compositionally biased region" description="Low complexity" evidence="1">
    <location>
        <begin position="57"/>
        <end position="72"/>
    </location>
</feature>
<reference evidence="2 3" key="2">
    <citation type="submission" date="2018-12" db="EMBL/GenBank/DDBJ databases">
        <title>Rhizobacter gummiphilus sp. nov., a rubber-degrading bacterium isolated from the soil of a botanical garden in Japan.</title>
        <authorList>
            <person name="Shunsuke S.S."/>
        </authorList>
    </citation>
    <scope>NUCLEOTIDE SEQUENCE [LARGE SCALE GENOMIC DNA]</scope>
    <source>
        <strain evidence="2 3">S-16</strain>
    </source>
</reference>
<evidence type="ECO:0000313" key="3">
    <source>
        <dbReference type="Proteomes" id="UP000267464"/>
    </source>
</evidence>
<gene>
    <name evidence="2" type="ORF">DZC73_13390</name>
</gene>
<sequence length="90" mass="9046">MEYLSKADPALDHVYGGGETTTTTTTTNTNTCNGTIVTVKIDIGPFGASYTKCTPVAPSGGASAPSAGSSAPSGPPPKSSDDNEDSKVRH</sequence>
<feature type="compositionally biased region" description="Low complexity" evidence="1">
    <location>
        <begin position="20"/>
        <end position="30"/>
    </location>
</feature>
<accession>A0A3N7HQ41</accession>
<feature type="region of interest" description="Disordered" evidence="1">
    <location>
        <begin position="1"/>
        <end position="30"/>
    </location>
</feature>
<reference evidence="2 3" key="1">
    <citation type="submission" date="2018-08" db="EMBL/GenBank/DDBJ databases">
        <authorList>
            <person name="Khan S.A."/>
            <person name="Jeon C.O."/>
            <person name="Chun B.H."/>
            <person name="Jeong S.E."/>
        </authorList>
    </citation>
    <scope>NUCLEOTIDE SEQUENCE [LARGE SCALE GENOMIC DNA]</scope>
    <source>
        <strain evidence="2 3">S-16</strain>
    </source>
</reference>
<comment type="caution">
    <text evidence="2">The sequence shown here is derived from an EMBL/GenBank/DDBJ whole genome shotgun (WGS) entry which is preliminary data.</text>
</comment>